<reference evidence="1 2" key="1">
    <citation type="submission" date="2018-06" db="EMBL/GenBank/DDBJ databases">
        <authorList>
            <consortium name="Pathogen Informatics"/>
            <person name="Doyle S."/>
        </authorList>
    </citation>
    <scope>NUCLEOTIDE SEQUENCE [LARGE SCALE GENOMIC DNA]</scope>
    <source>
        <strain evidence="1 2">NCTC11532</strain>
    </source>
</reference>
<dbReference type="STRING" id="1122170.GCA_000701265_00295"/>
<evidence type="ECO:0000313" key="2">
    <source>
        <dbReference type="Proteomes" id="UP000255297"/>
    </source>
</evidence>
<accession>A0A378LTE9</accession>
<protein>
    <recommendedName>
        <fullName evidence="3">Carbon-nitrogen hydrolase</fullName>
    </recommendedName>
</protein>
<evidence type="ECO:0008006" key="3">
    <source>
        <dbReference type="Google" id="ProtNLM"/>
    </source>
</evidence>
<organism evidence="1 2">
    <name type="scientific">Legionella wadsworthii</name>
    <dbReference type="NCBI Taxonomy" id="28088"/>
    <lineage>
        <taxon>Bacteria</taxon>
        <taxon>Pseudomonadati</taxon>
        <taxon>Pseudomonadota</taxon>
        <taxon>Gammaproteobacteria</taxon>
        <taxon>Legionellales</taxon>
        <taxon>Legionellaceae</taxon>
        <taxon>Legionella</taxon>
    </lineage>
</organism>
<gene>
    <name evidence="1" type="ORF">NCTC11532_02192</name>
</gene>
<sequence length="325" mass="37308">MRQKITQPIFNTQLNPPVDGRGDIKVFVFQPDGHFLSSSFTERLHLLETRILLAKKSLEEEGNLENTIPGDKIKKSKRSWSIFSKKQNQSKEKNKSANTLIEKPPKAIFVAPEYLFKDESQFSFKKYYTQGQKNEFKTKLQELSLDTDMLIVPGTICWYKKAKSESNNYFRNTAYFFYHGQVEKYKKRYPHGMFDFDYTDEGFLDLLDFRRSYFKSGYQDNPVKDFSGMKIGVEICYDSVQSSLSQHVFATKEVIHVQLIIADGANEAVHVTTPGTLLIKVEKNPSLTEIGTIQCTDSDDVNKLQPAFSLGDAGVKDLTCFKFNK</sequence>
<dbReference type="InterPro" id="IPR036526">
    <property type="entry name" value="C-N_Hydrolase_sf"/>
</dbReference>
<name>A0A378LTE9_9GAMM</name>
<dbReference type="AlphaFoldDB" id="A0A378LTE9"/>
<dbReference type="OrthoDB" id="5637022at2"/>
<keyword evidence="2" id="KW-1185">Reference proteome</keyword>
<dbReference type="Gene3D" id="3.60.110.10">
    <property type="entry name" value="Carbon-nitrogen hydrolase"/>
    <property type="match status" value="1"/>
</dbReference>
<dbReference type="RefSeq" id="WP_051635497.1">
    <property type="nucleotide sequence ID" value="NZ_CAAAIS010000001.1"/>
</dbReference>
<evidence type="ECO:0000313" key="1">
    <source>
        <dbReference type="EMBL" id="STY30021.1"/>
    </source>
</evidence>
<dbReference type="EMBL" id="UGPB01000001">
    <property type="protein sequence ID" value="STY30021.1"/>
    <property type="molecule type" value="Genomic_DNA"/>
</dbReference>
<proteinExistence type="predicted"/>
<dbReference type="SUPFAM" id="SSF56317">
    <property type="entry name" value="Carbon-nitrogen hydrolase"/>
    <property type="match status" value="1"/>
</dbReference>
<dbReference type="Proteomes" id="UP000255297">
    <property type="component" value="Unassembled WGS sequence"/>
</dbReference>